<dbReference type="VEuPathDB" id="FungiDB:HpaG800651"/>
<dbReference type="Proteomes" id="UP000011713">
    <property type="component" value="Unassembled WGS sequence"/>
</dbReference>
<organism evidence="1 2">
    <name type="scientific">Hyaloperonospora arabidopsidis (strain Emoy2)</name>
    <name type="common">Downy mildew agent</name>
    <name type="synonym">Peronospora arabidopsidis</name>
    <dbReference type="NCBI Taxonomy" id="559515"/>
    <lineage>
        <taxon>Eukaryota</taxon>
        <taxon>Sar</taxon>
        <taxon>Stramenopiles</taxon>
        <taxon>Oomycota</taxon>
        <taxon>Peronosporomycetes</taxon>
        <taxon>Peronosporales</taxon>
        <taxon>Peronosporaceae</taxon>
        <taxon>Hyaloperonospora</taxon>
    </lineage>
</organism>
<dbReference type="AlphaFoldDB" id="M4B303"/>
<reference evidence="2" key="1">
    <citation type="journal article" date="2010" name="Science">
        <title>Signatures of adaptation to obligate biotrophy in the Hyaloperonospora arabidopsidis genome.</title>
        <authorList>
            <person name="Baxter L."/>
            <person name="Tripathy S."/>
            <person name="Ishaque N."/>
            <person name="Boot N."/>
            <person name="Cabral A."/>
            <person name="Kemen E."/>
            <person name="Thines M."/>
            <person name="Ah-Fong A."/>
            <person name="Anderson R."/>
            <person name="Badejoko W."/>
            <person name="Bittner-Eddy P."/>
            <person name="Boore J.L."/>
            <person name="Chibucos M.C."/>
            <person name="Coates M."/>
            <person name="Dehal P."/>
            <person name="Delehaunty K."/>
            <person name="Dong S."/>
            <person name="Downton P."/>
            <person name="Dumas B."/>
            <person name="Fabro G."/>
            <person name="Fronick C."/>
            <person name="Fuerstenberg S.I."/>
            <person name="Fulton L."/>
            <person name="Gaulin E."/>
            <person name="Govers F."/>
            <person name="Hughes L."/>
            <person name="Humphray S."/>
            <person name="Jiang R.H."/>
            <person name="Judelson H."/>
            <person name="Kamoun S."/>
            <person name="Kyung K."/>
            <person name="Meijer H."/>
            <person name="Minx P."/>
            <person name="Morris P."/>
            <person name="Nelson J."/>
            <person name="Phuntumart V."/>
            <person name="Qutob D."/>
            <person name="Rehmany A."/>
            <person name="Rougon-Cardoso A."/>
            <person name="Ryden P."/>
            <person name="Torto-Alalibo T."/>
            <person name="Studholme D."/>
            <person name="Wang Y."/>
            <person name="Win J."/>
            <person name="Wood J."/>
            <person name="Clifton S.W."/>
            <person name="Rogers J."/>
            <person name="Van den Ackerveken G."/>
            <person name="Jones J.D."/>
            <person name="McDowell J.M."/>
            <person name="Beynon J."/>
            <person name="Tyler B.M."/>
        </authorList>
    </citation>
    <scope>NUCLEOTIDE SEQUENCE [LARGE SCALE GENOMIC DNA]</scope>
    <source>
        <strain evidence="2">Emoy2</strain>
    </source>
</reference>
<reference evidence="1" key="2">
    <citation type="submission" date="2015-06" db="UniProtKB">
        <authorList>
            <consortium name="EnsemblProtists"/>
        </authorList>
    </citation>
    <scope>IDENTIFICATION</scope>
    <source>
        <strain evidence="1">Emoy2</strain>
    </source>
</reference>
<evidence type="ECO:0000313" key="1">
    <source>
        <dbReference type="EnsemblProtists" id="HpaP800651"/>
    </source>
</evidence>
<dbReference type="InParanoid" id="M4B303"/>
<evidence type="ECO:0000313" key="2">
    <source>
        <dbReference type="Proteomes" id="UP000011713"/>
    </source>
</evidence>
<dbReference type="EnsemblProtists" id="HpaT800651">
    <property type="protein sequence ID" value="HpaP800651"/>
    <property type="gene ID" value="HpaG800651"/>
</dbReference>
<dbReference type="HOGENOM" id="CLU_3110480_0_0_1"/>
<accession>M4B303</accession>
<name>M4B303_HYAAE</name>
<proteinExistence type="predicted"/>
<dbReference type="EMBL" id="JH598094">
    <property type="status" value="NOT_ANNOTATED_CDS"/>
    <property type="molecule type" value="Genomic_DNA"/>
</dbReference>
<protein>
    <submittedName>
        <fullName evidence="1">Uncharacterized protein</fullName>
    </submittedName>
</protein>
<sequence length="51" mass="5781">MLNPPPPCRRCRAGTVQVRRKHVCVSSAAASVLLWFFKHQGQHAGRVELKR</sequence>
<keyword evidence="2" id="KW-1185">Reference proteome</keyword>